<sequence length="388" mass="41434">MQSVPMSLRLNSAIDEALAEERLVGAVVLVSQDGQLVYQRAAGWADRERAMAMREDSIFRLSSVTKPIISVAAMRLVELGVLALDAPVSRYLPDFRPRLVDGDETYITIHQLLSHTSGLGYRFLAAADSPYHLLGVSDGLDQPGLSLAENLTRIAEAPLLFAPGERWGYSLALDVLGAVIEAACGKCLQDVVHQYVSGPLGMADTRFHVLDPVRLVKPYVDGATAPVEMTDGMSVALEIPGFQGAVCFAPSRILDERSYQSGGAGMAGTALDVMRILEAIRQGGHPILKSETVARMMSDQVGSEAQTQGPGWGFGYGWAVLADPDLDGGPQAKGTIQWGGVYGHSWFVDPVNRVSVVALTNTTFEGMSGRFPVAIRDAVYGSSAISAP</sequence>
<accession>A0A8I1EGW1</accession>
<gene>
    <name evidence="2" type="ORF">JEU22_13905</name>
</gene>
<dbReference type="InterPro" id="IPR012338">
    <property type="entry name" value="Beta-lactam/transpept-like"/>
</dbReference>
<reference evidence="2" key="1">
    <citation type="submission" date="2020-12" db="EMBL/GenBank/DDBJ databases">
        <title>Enhanced detection system for hospital associated transmission using whole genome sequencing surveillance.</title>
        <authorList>
            <person name="Harrison L.H."/>
            <person name="Van Tyne D."/>
            <person name="Marsh J.W."/>
            <person name="Griffith M.P."/>
            <person name="Snyder D.J."/>
            <person name="Cooper V.S."/>
            <person name="Mustapha M."/>
        </authorList>
    </citation>
    <scope>NUCLEOTIDE SEQUENCE</scope>
    <source>
        <strain evidence="2">PSB00042</strain>
    </source>
</reference>
<dbReference type="PANTHER" id="PTHR43283">
    <property type="entry name" value="BETA-LACTAMASE-RELATED"/>
    <property type="match status" value="1"/>
</dbReference>
<dbReference type="EMBL" id="JAEHTE010000014">
    <property type="protein sequence ID" value="MBI6885004.1"/>
    <property type="molecule type" value="Genomic_DNA"/>
</dbReference>
<evidence type="ECO:0000259" key="1">
    <source>
        <dbReference type="Pfam" id="PF00144"/>
    </source>
</evidence>
<dbReference type="Gene3D" id="3.40.710.10">
    <property type="entry name" value="DD-peptidase/beta-lactamase superfamily"/>
    <property type="match status" value="1"/>
</dbReference>
<dbReference type="InterPro" id="IPR050789">
    <property type="entry name" value="Diverse_Enzym_Activities"/>
</dbReference>
<name>A0A8I1EGW1_PSEPU</name>
<dbReference type="PANTHER" id="PTHR43283:SF3">
    <property type="entry name" value="BETA-LACTAMASE FAMILY PROTEIN (AFU_ORTHOLOGUE AFUA_5G07500)"/>
    <property type="match status" value="1"/>
</dbReference>
<evidence type="ECO:0000313" key="2">
    <source>
        <dbReference type="EMBL" id="MBI6885004.1"/>
    </source>
</evidence>
<dbReference type="SUPFAM" id="SSF56601">
    <property type="entry name" value="beta-lactamase/transpeptidase-like"/>
    <property type="match status" value="1"/>
</dbReference>
<feature type="domain" description="Beta-lactamase-related" evidence="1">
    <location>
        <begin position="11"/>
        <end position="366"/>
    </location>
</feature>
<dbReference type="Pfam" id="PF00144">
    <property type="entry name" value="Beta-lactamase"/>
    <property type="match status" value="1"/>
</dbReference>
<organism evidence="2 3">
    <name type="scientific">Pseudomonas putida</name>
    <name type="common">Arthrobacter siderocapsulatus</name>
    <dbReference type="NCBI Taxonomy" id="303"/>
    <lineage>
        <taxon>Bacteria</taxon>
        <taxon>Pseudomonadati</taxon>
        <taxon>Pseudomonadota</taxon>
        <taxon>Gammaproteobacteria</taxon>
        <taxon>Pseudomonadales</taxon>
        <taxon>Pseudomonadaceae</taxon>
        <taxon>Pseudomonas</taxon>
    </lineage>
</organism>
<dbReference type="RefSeq" id="WP_198747404.1">
    <property type="nucleotide sequence ID" value="NZ_JAEHTE010000014.1"/>
</dbReference>
<dbReference type="AlphaFoldDB" id="A0A8I1EGW1"/>
<dbReference type="Proteomes" id="UP000637061">
    <property type="component" value="Unassembled WGS sequence"/>
</dbReference>
<comment type="caution">
    <text evidence="2">The sequence shown here is derived from an EMBL/GenBank/DDBJ whole genome shotgun (WGS) entry which is preliminary data.</text>
</comment>
<evidence type="ECO:0000313" key="3">
    <source>
        <dbReference type="Proteomes" id="UP000637061"/>
    </source>
</evidence>
<proteinExistence type="predicted"/>
<dbReference type="InterPro" id="IPR001466">
    <property type="entry name" value="Beta-lactam-related"/>
</dbReference>
<protein>
    <submittedName>
        <fullName evidence="2">Beta-lactamase family protein</fullName>
    </submittedName>
</protein>